<dbReference type="EMBL" id="MN739529">
    <property type="protein sequence ID" value="QHT10796.1"/>
    <property type="molecule type" value="Genomic_DNA"/>
</dbReference>
<dbReference type="AlphaFoldDB" id="A0A6C0D158"/>
<proteinExistence type="predicted"/>
<evidence type="ECO:0000313" key="1">
    <source>
        <dbReference type="EMBL" id="QHT10796.1"/>
    </source>
</evidence>
<organism evidence="1">
    <name type="scientific">viral metagenome</name>
    <dbReference type="NCBI Taxonomy" id="1070528"/>
    <lineage>
        <taxon>unclassified sequences</taxon>
        <taxon>metagenomes</taxon>
        <taxon>organismal metagenomes</taxon>
    </lineage>
</organism>
<sequence length="195" mass="23044">MKPIRSKVMMRMYPSWLFQVPFTEKQRKEYKRISPILTHDCLFHVLTALGLRDANISYQDSMKMYKIKGDGVRVDDAGNYISNIFDTEIDMIKQKHYSLAYLTRQLKLFLKNGHATFVCGAYKYHWQKSLHGHFFILYKEKGNLYVYDPSISTKCYPLHKSHLISNKLKFIYGYWNTNKVAAPLNKERINNAIPF</sequence>
<protein>
    <recommendedName>
        <fullName evidence="2">Peptidase C39-like domain-containing protein</fullName>
    </recommendedName>
</protein>
<reference evidence="1" key="1">
    <citation type="journal article" date="2020" name="Nature">
        <title>Giant virus diversity and host interactions through global metagenomics.</title>
        <authorList>
            <person name="Schulz F."/>
            <person name="Roux S."/>
            <person name="Paez-Espino D."/>
            <person name="Jungbluth S."/>
            <person name="Walsh D.A."/>
            <person name="Denef V.J."/>
            <person name="McMahon K.D."/>
            <person name="Konstantinidis K.T."/>
            <person name="Eloe-Fadrosh E.A."/>
            <person name="Kyrpides N.C."/>
            <person name="Woyke T."/>
        </authorList>
    </citation>
    <scope>NUCLEOTIDE SEQUENCE</scope>
    <source>
        <strain evidence="1">GVMAG-M-3300023174-107</strain>
    </source>
</reference>
<evidence type="ECO:0008006" key="2">
    <source>
        <dbReference type="Google" id="ProtNLM"/>
    </source>
</evidence>
<accession>A0A6C0D158</accession>
<name>A0A6C0D158_9ZZZZ</name>